<dbReference type="SUPFAM" id="SSF48317">
    <property type="entry name" value="Acid phosphatase/Vanadium-dependent haloperoxidase"/>
    <property type="match status" value="1"/>
</dbReference>
<name>A0A7J7IG59_9RHOD</name>
<dbReference type="AlphaFoldDB" id="A0A7J7IG59"/>
<dbReference type="Proteomes" id="UP000530660">
    <property type="component" value="Unassembled WGS sequence"/>
</dbReference>
<dbReference type="Gene3D" id="1.20.144.10">
    <property type="entry name" value="Phosphatidic acid phosphatase type 2/haloperoxidase"/>
    <property type="match status" value="1"/>
</dbReference>
<evidence type="ECO:0000313" key="4">
    <source>
        <dbReference type="Proteomes" id="UP000530660"/>
    </source>
</evidence>
<feature type="transmembrane region" description="Helical" evidence="1">
    <location>
        <begin position="51"/>
        <end position="71"/>
    </location>
</feature>
<dbReference type="Pfam" id="PF01569">
    <property type="entry name" value="PAP2"/>
    <property type="match status" value="1"/>
</dbReference>
<dbReference type="PANTHER" id="PTHR14969">
    <property type="entry name" value="SPHINGOSINE-1-PHOSPHATE PHOSPHOHYDROLASE"/>
    <property type="match status" value="1"/>
</dbReference>
<sequence>MTARERAQWSSGQLPPAFCFSEELEDYLRPFDNPVLHWCQQGAGRPPRYRLALLLTATTTVEAGVLLTYVFYGAGYYQAACVWNMHVFVLSLISQLPKRFVWRSRPYMQQRAIALRQDRTSSFPSRGVTCALVYPVALGRAFLGRYLSSKLATRSPWFFTLYSLAFAFAAATAWARVHLGVHFPSDALAGFLQGTLVLMLVQPRMYQYCLGARSFWVSLGVARCQLDGLRLACMSAFGVGMLAIAELPKLQLWGKASYMFGALWGMIALRMSGLCFTSPQLPWRARIGGALAGASSASALVLVGIHLVRRRRNPHDVSGGVPAILGSIIATQALPFLIIYGLSLAYLWLAPRILAKL</sequence>
<feature type="transmembrane region" description="Helical" evidence="1">
    <location>
        <begin position="328"/>
        <end position="349"/>
    </location>
</feature>
<dbReference type="OrthoDB" id="5342at2759"/>
<dbReference type="InterPro" id="IPR036938">
    <property type="entry name" value="PAP2/HPO_sf"/>
</dbReference>
<proteinExistence type="predicted"/>
<feature type="transmembrane region" description="Helical" evidence="1">
    <location>
        <begin position="257"/>
        <end position="276"/>
    </location>
</feature>
<keyword evidence="4" id="KW-1185">Reference proteome</keyword>
<keyword evidence="1" id="KW-1133">Transmembrane helix</keyword>
<dbReference type="PANTHER" id="PTHR14969:SF55">
    <property type="entry name" value="PHOSPHATIDIC ACID PHOSPHATASE TYPE 2_HALOPEROXIDASE DOMAIN-CONTAINING PROTEIN"/>
    <property type="match status" value="1"/>
</dbReference>
<feature type="transmembrane region" description="Helical" evidence="1">
    <location>
        <begin position="288"/>
        <end position="308"/>
    </location>
</feature>
<feature type="transmembrane region" description="Helical" evidence="1">
    <location>
        <begin position="157"/>
        <end position="175"/>
    </location>
</feature>
<feature type="transmembrane region" description="Helical" evidence="1">
    <location>
        <begin position="77"/>
        <end position="96"/>
    </location>
</feature>
<feature type="domain" description="Phosphatidic acid phosphatase type 2/haloperoxidase" evidence="2">
    <location>
        <begin position="90"/>
        <end position="201"/>
    </location>
</feature>
<keyword evidence="1" id="KW-0812">Transmembrane</keyword>
<dbReference type="EMBL" id="VWRR01000012">
    <property type="protein sequence ID" value="KAF6001998.1"/>
    <property type="molecule type" value="Genomic_DNA"/>
</dbReference>
<gene>
    <name evidence="3" type="ORF">F1559_002949</name>
</gene>
<dbReference type="GO" id="GO:0042392">
    <property type="term" value="F:sphingosine-1-phosphate phosphatase activity"/>
    <property type="evidence" value="ECO:0007669"/>
    <property type="project" value="TreeGrafter"/>
</dbReference>
<evidence type="ECO:0000313" key="3">
    <source>
        <dbReference type="EMBL" id="KAF6001998.1"/>
    </source>
</evidence>
<feature type="transmembrane region" description="Helical" evidence="1">
    <location>
        <begin position="187"/>
        <end position="206"/>
    </location>
</feature>
<protein>
    <recommendedName>
        <fullName evidence="2">Phosphatidic acid phosphatase type 2/haloperoxidase domain-containing protein</fullName>
    </recommendedName>
</protein>
<comment type="caution">
    <text evidence="3">The sequence shown here is derived from an EMBL/GenBank/DDBJ whole genome shotgun (WGS) entry which is preliminary data.</text>
</comment>
<organism evidence="3 4">
    <name type="scientific">Cyanidiococcus yangmingshanensis</name>
    <dbReference type="NCBI Taxonomy" id="2690220"/>
    <lineage>
        <taxon>Eukaryota</taxon>
        <taxon>Rhodophyta</taxon>
        <taxon>Bangiophyceae</taxon>
        <taxon>Cyanidiales</taxon>
        <taxon>Cyanidiaceae</taxon>
        <taxon>Cyanidiococcus</taxon>
    </lineage>
</organism>
<evidence type="ECO:0000259" key="2">
    <source>
        <dbReference type="Pfam" id="PF01569"/>
    </source>
</evidence>
<keyword evidence="1" id="KW-0472">Membrane</keyword>
<accession>A0A7J7IG59</accession>
<reference evidence="3 4" key="1">
    <citation type="journal article" date="2020" name="J. Phycol.">
        <title>Comparative genome analysis reveals Cyanidiococcus gen. nov., a new extremophilic red algal genus sister to Cyanidioschyzon (Cyanidioschyzonaceae, Rhodophyta).</title>
        <authorList>
            <person name="Liu S.-L."/>
            <person name="Chiang Y.-R."/>
            <person name="Yoon H.S."/>
            <person name="Fu H.-Y."/>
        </authorList>
    </citation>
    <scope>NUCLEOTIDE SEQUENCE [LARGE SCALE GENOMIC DNA]</scope>
    <source>
        <strain evidence="3 4">THAL066</strain>
    </source>
</reference>
<evidence type="ECO:0000256" key="1">
    <source>
        <dbReference type="SAM" id="Phobius"/>
    </source>
</evidence>
<feature type="transmembrane region" description="Helical" evidence="1">
    <location>
        <begin position="227"/>
        <end position="245"/>
    </location>
</feature>
<dbReference type="InterPro" id="IPR000326">
    <property type="entry name" value="PAP2/HPO"/>
</dbReference>